<organism evidence="10 11">
    <name type="scientific">bacterium (Candidatus Blackallbacteria) CG17_big_fil_post_rev_8_21_14_2_50_48_46</name>
    <dbReference type="NCBI Taxonomy" id="2014261"/>
    <lineage>
        <taxon>Bacteria</taxon>
        <taxon>Candidatus Blackallbacteria</taxon>
    </lineage>
</organism>
<comment type="caution">
    <text evidence="10">The sequence shown here is derived from an EMBL/GenBank/DDBJ whole genome shotgun (WGS) entry which is preliminary data.</text>
</comment>
<comment type="subcellular location">
    <subcellularLocation>
        <location evidence="1">Cell envelope</location>
    </subcellularLocation>
</comment>
<keyword evidence="4 8" id="KW-0732">Signal</keyword>
<evidence type="ECO:0000256" key="6">
    <source>
        <dbReference type="ARBA" id="ARBA00023004"/>
    </source>
</evidence>
<dbReference type="Proteomes" id="UP000231019">
    <property type="component" value="Unassembled WGS sequence"/>
</dbReference>
<evidence type="ECO:0000256" key="4">
    <source>
        <dbReference type="ARBA" id="ARBA00022729"/>
    </source>
</evidence>
<dbReference type="InterPro" id="IPR004852">
    <property type="entry name" value="Di-haem_cyt_c_peroxidsae"/>
</dbReference>
<protein>
    <recommendedName>
        <fullName evidence="9">Cytochrome c domain-containing protein</fullName>
    </recommendedName>
</protein>
<evidence type="ECO:0000313" key="11">
    <source>
        <dbReference type="Proteomes" id="UP000231019"/>
    </source>
</evidence>
<keyword evidence="3 7" id="KW-0479">Metal-binding</keyword>
<name>A0A2M7G8N7_9BACT</name>
<keyword evidence="6 7" id="KW-0408">Iron</keyword>
<dbReference type="PANTHER" id="PTHR30600:SF10">
    <property type="entry name" value="BLL6722 PROTEIN"/>
    <property type="match status" value="1"/>
</dbReference>
<dbReference type="Gene3D" id="1.10.760.10">
    <property type="entry name" value="Cytochrome c-like domain"/>
    <property type="match status" value="2"/>
</dbReference>
<evidence type="ECO:0000256" key="5">
    <source>
        <dbReference type="ARBA" id="ARBA00023002"/>
    </source>
</evidence>
<feature type="domain" description="Cytochrome c" evidence="9">
    <location>
        <begin position="266"/>
        <end position="425"/>
    </location>
</feature>
<gene>
    <name evidence="10" type="ORF">COW36_04055</name>
</gene>
<dbReference type="PROSITE" id="PS51257">
    <property type="entry name" value="PROKAR_LIPOPROTEIN"/>
    <property type="match status" value="1"/>
</dbReference>
<proteinExistence type="predicted"/>
<accession>A0A2M7G8N7</accession>
<sequence length="445" mass="50044">MLERKRRRFLVSRLKCLLKISLIGLVLGACQPPQNNREGPPDFTPSEKLIIQSLTGHPELTSNPSNRWADQPRAAHFGQYLFFDKRLSQNGKLNCASCHNPGLGWSDGKALAQGLKTTARNSPSLWNVSHQRWFFWDGRTDSAWAQAIQPLESLAEMGMDRVRLLHVFHQNSDLRQGYEALFGTLPSVTGLPSSGRPVAEQADHPLQKNWNLLSEAQKQQVNIFLTNLTKTLEAFERRFQTGENAFDRFAKGLRTHQPELQNALSIEAQKGLRLFIGRAQCVLCHTGPLFSDLEFHNTGLSALPGQAIDQGRYLGIPALMSDAFNGLGPYTDLASKEDAWNDKLIYLQRKATNQGEFKTPGLREISRTAPYMHDGRFKTLEEVVRFYSQPLSEPPATGRREDTIQVLDLKPEEIKYLVAFLESLTGPEPPLDWVGQPKSAVYSQP</sequence>
<dbReference type="PROSITE" id="PS51007">
    <property type="entry name" value="CYTC"/>
    <property type="match status" value="1"/>
</dbReference>
<dbReference type="InterPro" id="IPR051395">
    <property type="entry name" value="Cytochrome_c_Peroxidase/MauG"/>
</dbReference>
<evidence type="ECO:0000256" key="1">
    <source>
        <dbReference type="ARBA" id="ARBA00004196"/>
    </source>
</evidence>
<evidence type="ECO:0000256" key="8">
    <source>
        <dbReference type="SAM" id="SignalP"/>
    </source>
</evidence>
<evidence type="ECO:0000313" key="10">
    <source>
        <dbReference type="EMBL" id="PIW18472.1"/>
    </source>
</evidence>
<dbReference type="InterPro" id="IPR009056">
    <property type="entry name" value="Cyt_c-like_dom"/>
</dbReference>
<feature type="signal peptide" evidence="8">
    <location>
        <begin position="1"/>
        <end position="28"/>
    </location>
</feature>
<reference evidence="10 11" key="1">
    <citation type="submission" date="2017-09" db="EMBL/GenBank/DDBJ databases">
        <title>Depth-based differentiation of microbial function through sediment-hosted aquifers and enrichment of novel symbionts in the deep terrestrial subsurface.</title>
        <authorList>
            <person name="Probst A.J."/>
            <person name="Ladd B."/>
            <person name="Jarett J.K."/>
            <person name="Geller-Mcgrath D.E."/>
            <person name="Sieber C.M."/>
            <person name="Emerson J.B."/>
            <person name="Anantharaman K."/>
            <person name="Thomas B.C."/>
            <person name="Malmstrom R."/>
            <person name="Stieglmeier M."/>
            <person name="Klingl A."/>
            <person name="Woyke T."/>
            <person name="Ryan C.M."/>
            <person name="Banfield J.F."/>
        </authorList>
    </citation>
    <scope>NUCLEOTIDE SEQUENCE [LARGE SCALE GENOMIC DNA]</scope>
    <source>
        <strain evidence="10">CG17_big_fil_post_rev_8_21_14_2_50_48_46</strain>
    </source>
</reference>
<dbReference type="EMBL" id="PFFQ01000012">
    <property type="protein sequence ID" value="PIW18472.1"/>
    <property type="molecule type" value="Genomic_DNA"/>
</dbReference>
<keyword evidence="5" id="KW-0560">Oxidoreductase</keyword>
<dbReference type="GO" id="GO:0046872">
    <property type="term" value="F:metal ion binding"/>
    <property type="evidence" value="ECO:0007669"/>
    <property type="project" value="UniProtKB-KW"/>
</dbReference>
<dbReference type="SUPFAM" id="SSF46626">
    <property type="entry name" value="Cytochrome c"/>
    <property type="match status" value="2"/>
</dbReference>
<evidence type="ECO:0000256" key="3">
    <source>
        <dbReference type="ARBA" id="ARBA00022723"/>
    </source>
</evidence>
<evidence type="ECO:0000256" key="7">
    <source>
        <dbReference type="PROSITE-ProRule" id="PRU00433"/>
    </source>
</evidence>
<dbReference type="GO" id="GO:0030313">
    <property type="term" value="C:cell envelope"/>
    <property type="evidence" value="ECO:0007669"/>
    <property type="project" value="UniProtKB-SubCell"/>
</dbReference>
<dbReference type="GO" id="GO:0020037">
    <property type="term" value="F:heme binding"/>
    <property type="evidence" value="ECO:0007669"/>
    <property type="project" value="InterPro"/>
</dbReference>
<evidence type="ECO:0000256" key="2">
    <source>
        <dbReference type="ARBA" id="ARBA00022617"/>
    </source>
</evidence>
<dbReference type="GO" id="GO:0009055">
    <property type="term" value="F:electron transfer activity"/>
    <property type="evidence" value="ECO:0007669"/>
    <property type="project" value="InterPro"/>
</dbReference>
<dbReference type="Pfam" id="PF03150">
    <property type="entry name" value="CCP_MauG"/>
    <property type="match status" value="1"/>
</dbReference>
<dbReference type="AlphaFoldDB" id="A0A2M7G8N7"/>
<dbReference type="PANTHER" id="PTHR30600">
    <property type="entry name" value="CYTOCHROME C PEROXIDASE-RELATED"/>
    <property type="match status" value="1"/>
</dbReference>
<dbReference type="InterPro" id="IPR036909">
    <property type="entry name" value="Cyt_c-like_dom_sf"/>
</dbReference>
<dbReference type="GO" id="GO:0004130">
    <property type="term" value="F:cytochrome-c peroxidase activity"/>
    <property type="evidence" value="ECO:0007669"/>
    <property type="project" value="TreeGrafter"/>
</dbReference>
<feature type="chain" id="PRO_5014876282" description="Cytochrome c domain-containing protein" evidence="8">
    <location>
        <begin position="29"/>
        <end position="445"/>
    </location>
</feature>
<keyword evidence="2 7" id="KW-0349">Heme</keyword>
<evidence type="ECO:0000259" key="9">
    <source>
        <dbReference type="PROSITE" id="PS51007"/>
    </source>
</evidence>